<evidence type="ECO:0000313" key="1">
    <source>
        <dbReference type="EMBL" id="KAJ5553007.1"/>
    </source>
</evidence>
<dbReference type="Gene3D" id="3.40.50.300">
    <property type="entry name" value="P-loop containing nucleotide triphosphate hydrolases"/>
    <property type="match status" value="1"/>
</dbReference>
<dbReference type="Proteomes" id="UP001220324">
    <property type="component" value="Unassembled WGS sequence"/>
</dbReference>
<protein>
    <submittedName>
        <fullName evidence="1">Uncharacterized protein</fullName>
    </submittedName>
</protein>
<organism evidence="1 2">
    <name type="scientific">Penicillium frequentans</name>
    <dbReference type="NCBI Taxonomy" id="3151616"/>
    <lineage>
        <taxon>Eukaryota</taxon>
        <taxon>Fungi</taxon>
        <taxon>Dikarya</taxon>
        <taxon>Ascomycota</taxon>
        <taxon>Pezizomycotina</taxon>
        <taxon>Eurotiomycetes</taxon>
        <taxon>Eurotiomycetidae</taxon>
        <taxon>Eurotiales</taxon>
        <taxon>Aspergillaceae</taxon>
        <taxon>Penicillium</taxon>
    </lineage>
</organism>
<accession>A0AAD6D3K7</accession>
<evidence type="ECO:0000313" key="2">
    <source>
        <dbReference type="Proteomes" id="UP001220324"/>
    </source>
</evidence>
<reference evidence="1 2" key="1">
    <citation type="journal article" date="2023" name="IMA Fungus">
        <title>Comparative genomic study of the Penicillium genus elucidates a diverse pangenome and 15 lateral gene transfer events.</title>
        <authorList>
            <person name="Petersen C."/>
            <person name="Sorensen T."/>
            <person name="Nielsen M.R."/>
            <person name="Sondergaard T.E."/>
            <person name="Sorensen J.L."/>
            <person name="Fitzpatrick D.A."/>
            <person name="Frisvad J.C."/>
            <person name="Nielsen K.L."/>
        </authorList>
    </citation>
    <scope>NUCLEOTIDE SEQUENCE [LARGE SCALE GENOMIC DNA]</scope>
    <source>
        <strain evidence="1 2">IBT 35679</strain>
    </source>
</reference>
<comment type="caution">
    <text evidence="1">The sequence shown here is derived from an EMBL/GenBank/DDBJ whole genome shotgun (WGS) entry which is preliminary data.</text>
</comment>
<dbReference type="EMBL" id="JAQIZZ010000002">
    <property type="protein sequence ID" value="KAJ5553007.1"/>
    <property type="molecule type" value="Genomic_DNA"/>
</dbReference>
<dbReference type="AlphaFoldDB" id="A0AAD6D3K7"/>
<name>A0AAD6D3K7_9EURO</name>
<gene>
    <name evidence="1" type="ORF">N7494_002385</name>
</gene>
<sequence length="232" mass="26891">MSPHKLIIINGFPVTGKSKIAQALIAHPSISENIKLIDAHCVLSPADAVLHRMQPGYQDLQRSVRKATFKLLITEPATYNTLYLFTEFQLQTEKGSTLFAEYEQVEENRDCLLNPIILTCDEDENIKRMMVSLYKSKAKKESLEFDVTFLKQKEAAEIIWDHILQFYPDLGDEWFSGFDQEDVRLHLSRTIAWKRMFVAGSLEMMHKVFDLRFHLGLNFYWSTNLGKLFTGH</sequence>
<dbReference type="InterPro" id="IPR027417">
    <property type="entry name" value="P-loop_NTPase"/>
</dbReference>
<keyword evidence="2" id="KW-1185">Reference proteome</keyword>
<proteinExistence type="predicted"/>
<dbReference type="SUPFAM" id="SSF52540">
    <property type="entry name" value="P-loop containing nucleoside triphosphate hydrolases"/>
    <property type="match status" value="1"/>
</dbReference>